<evidence type="ECO:0000313" key="5">
    <source>
        <dbReference type="Proteomes" id="UP000266698"/>
    </source>
</evidence>
<dbReference type="RefSeq" id="WP_117889906.1">
    <property type="nucleotide sequence ID" value="NZ_JAAISB010000021.1"/>
</dbReference>
<dbReference type="EMBL" id="QSJS01000006">
    <property type="protein sequence ID" value="RHD95590.1"/>
    <property type="molecule type" value="Genomic_DNA"/>
</dbReference>
<dbReference type="EMBL" id="QSFB01000006">
    <property type="protein sequence ID" value="RHA14737.1"/>
    <property type="molecule type" value="Genomic_DNA"/>
</dbReference>
<dbReference type="EMBL" id="JAJFBX010000005">
    <property type="protein sequence ID" value="MCC2746353.1"/>
    <property type="molecule type" value="Genomic_DNA"/>
</dbReference>
<evidence type="ECO:0000313" key="3">
    <source>
        <dbReference type="EMBL" id="RHD95590.1"/>
    </source>
</evidence>
<evidence type="ECO:0000313" key="2">
    <source>
        <dbReference type="EMBL" id="RHA14737.1"/>
    </source>
</evidence>
<proteinExistence type="predicted"/>
<evidence type="ECO:0000313" key="7">
    <source>
        <dbReference type="Proteomes" id="UP000286341"/>
    </source>
</evidence>
<dbReference type="Proteomes" id="UP000284835">
    <property type="component" value="Unassembled WGS sequence"/>
</dbReference>
<accession>A0A396FIP3</accession>
<dbReference type="AlphaFoldDB" id="A0A396FIP3"/>
<gene>
    <name evidence="4" type="ORF">DW001_03470</name>
    <name evidence="3" type="ORF">DW775_06650</name>
    <name evidence="2" type="ORF">DW948_06375</name>
    <name evidence="1" type="ORF">LK487_04770</name>
</gene>
<reference evidence="1" key="2">
    <citation type="submission" date="2021-10" db="EMBL/GenBank/DDBJ databases">
        <title>Collection of gut derived symbiotic bacterial strains cultured from healthy donors.</title>
        <authorList>
            <person name="Lin H."/>
            <person name="Littmann E."/>
            <person name="Claire K."/>
            <person name="Pamer E."/>
        </authorList>
    </citation>
    <scope>NUCLEOTIDE SEQUENCE</scope>
    <source>
        <strain evidence="1">MSK.22.92</strain>
    </source>
</reference>
<organism evidence="4 5">
    <name type="scientific">Agathobacter rectalis</name>
    <dbReference type="NCBI Taxonomy" id="39491"/>
    <lineage>
        <taxon>Bacteria</taxon>
        <taxon>Bacillati</taxon>
        <taxon>Bacillota</taxon>
        <taxon>Clostridia</taxon>
        <taxon>Lachnospirales</taxon>
        <taxon>Lachnospiraceae</taxon>
        <taxon>Agathobacter</taxon>
    </lineage>
</organism>
<evidence type="ECO:0000313" key="1">
    <source>
        <dbReference type="EMBL" id="MCC2746353.1"/>
    </source>
</evidence>
<evidence type="ECO:0000313" key="4">
    <source>
        <dbReference type="EMBL" id="RHL82006.1"/>
    </source>
</evidence>
<protein>
    <submittedName>
        <fullName evidence="4">Uncharacterized protein</fullName>
    </submittedName>
</protein>
<sequence>MLQDEGGIYIFELRKNPGLKANVISMYKSHFQREGFFRPRIAENVTISGKLKEHTVDIYFEFIQMNNLERTVIKVIEGTKVTENDMWEFANVLKDLHFFAKGIIYYDDRVSSGAKKVAELTNIDLKKFDLLDEVRKSALSAVKVMLPDEEIIGDPFWTVMETEQDSDKNTGNYEMVNDSILLFLSKKQAINYCSKIKKSAKVFGISQNHLKVLVSLQEKSMFPDFSIAIPEFEQLQENSILCYTIPHKSLKKFYLRGDNNE</sequence>
<reference evidence="5 6" key="1">
    <citation type="submission" date="2018-08" db="EMBL/GenBank/DDBJ databases">
        <title>A genome reference for cultivated species of the human gut microbiota.</title>
        <authorList>
            <person name="Zou Y."/>
            <person name="Xue W."/>
            <person name="Luo G."/>
        </authorList>
    </citation>
    <scope>NUCLEOTIDE SEQUENCE [LARGE SCALE GENOMIC DNA]</scope>
    <source>
        <strain evidence="4 5">AF36-2BH</strain>
        <strain evidence="3 6">AM30-13AC</strain>
        <strain evidence="2 7">AM44-1AT</strain>
    </source>
</reference>
<comment type="caution">
    <text evidence="4">The sequence shown here is derived from an EMBL/GenBank/DDBJ whole genome shotgun (WGS) entry which is preliminary data.</text>
</comment>
<dbReference type="Proteomes" id="UP000266698">
    <property type="component" value="Unassembled WGS sequence"/>
</dbReference>
<name>A0A396FIP3_9FIRM</name>
<dbReference type="EMBL" id="QRPB01000003">
    <property type="protein sequence ID" value="RHL82006.1"/>
    <property type="molecule type" value="Genomic_DNA"/>
</dbReference>
<dbReference type="Proteomes" id="UP001197847">
    <property type="component" value="Unassembled WGS sequence"/>
</dbReference>
<evidence type="ECO:0000313" key="6">
    <source>
        <dbReference type="Proteomes" id="UP000284835"/>
    </source>
</evidence>
<dbReference type="Proteomes" id="UP000286341">
    <property type="component" value="Unassembled WGS sequence"/>
</dbReference>